<dbReference type="AlphaFoldDB" id="A0A9P7UZG2"/>
<protein>
    <submittedName>
        <fullName evidence="2">Uncharacterized protein</fullName>
    </submittedName>
</protein>
<comment type="caution">
    <text evidence="2">The sequence shown here is derived from an EMBL/GenBank/DDBJ whole genome shotgun (WGS) entry which is preliminary data.</text>
</comment>
<dbReference type="OrthoDB" id="3256015at2759"/>
<keyword evidence="3" id="KW-1185">Reference proteome</keyword>
<dbReference type="RefSeq" id="XP_043013942.1">
    <property type="nucleotide sequence ID" value="XM_043149338.1"/>
</dbReference>
<gene>
    <name evidence="2" type="ORF">E1B28_004815</name>
</gene>
<feature type="compositionally biased region" description="Low complexity" evidence="1">
    <location>
        <begin position="17"/>
        <end position="30"/>
    </location>
</feature>
<dbReference type="EMBL" id="CM032182">
    <property type="protein sequence ID" value="KAG7097472.1"/>
    <property type="molecule type" value="Genomic_DNA"/>
</dbReference>
<feature type="compositionally biased region" description="Basic and acidic residues" evidence="1">
    <location>
        <begin position="38"/>
        <end position="53"/>
    </location>
</feature>
<reference evidence="2" key="1">
    <citation type="journal article" date="2021" name="Genome Biol. Evol.">
        <title>The assembled and annotated genome of the fairy-ring fungus Marasmius oreades.</title>
        <authorList>
            <person name="Hiltunen M."/>
            <person name="Ament-Velasquez S.L."/>
            <person name="Johannesson H."/>
        </authorList>
    </citation>
    <scope>NUCLEOTIDE SEQUENCE</scope>
    <source>
        <strain evidence="2">03SP1</strain>
    </source>
</reference>
<evidence type="ECO:0000313" key="2">
    <source>
        <dbReference type="EMBL" id="KAG7097472.1"/>
    </source>
</evidence>
<feature type="compositionally biased region" description="Pro residues" evidence="1">
    <location>
        <begin position="1"/>
        <end position="16"/>
    </location>
</feature>
<proteinExistence type="predicted"/>
<evidence type="ECO:0000313" key="3">
    <source>
        <dbReference type="Proteomes" id="UP001049176"/>
    </source>
</evidence>
<organism evidence="2 3">
    <name type="scientific">Marasmius oreades</name>
    <name type="common">fairy-ring Marasmius</name>
    <dbReference type="NCBI Taxonomy" id="181124"/>
    <lineage>
        <taxon>Eukaryota</taxon>
        <taxon>Fungi</taxon>
        <taxon>Dikarya</taxon>
        <taxon>Basidiomycota</taxon>
        <taxon>Agaricomycotina</taxon>
        <taxon>Agaricomycetes</taxon>
        <taxon>Agaricomycetidae</taxon>
        <taxon>Agaricales</taxon>
        <taxon>Marasmiineae</taxon>
        <taxon>Marasmiaceae</taxon>
        <taxon>Marasmius</taxon>
    </lineage>
</organism>
<name>A0A9P7UZG2_9AGAR</name>
<dbReference type="GeneID" id="66073891"/>
<feature type="region of interest" description="Disordered" evidence="1">
    <location>
        <begin position="1"/>
        <end position="64"/>
    </location>
</feature>
<sequence>MAPKLAPPVIPLPPARSNPSRPNRNINPAAIIKPAPRRTHEEVLAEKARKAADKQVQARRRNAGLQKAAEIEVVVDLKDANNLDHPVPLTLEKKKRPQVDIPAGDPDEYNPDAVVDEEDLDDSGDEIGVAKSKNLKGKGGQRAALMLEKKKVAAAALSNTHTVRAPGTRPNLKRALPPLPPLPLPLSKKAKHIPPKSALRSTWLEDSAVPVLAENDEADSFESPSGTVYQRLPSIMSGTGSFLSGYRSGAATSEGGTSTRAPSETGNMIMMDSEGGIINAGGVSSDEDGGPMEILNDHLTIQESSPMLKSKVKNMAKVNVVTVPPTVHVRRARAVSGFEINFGIKRDKITVKHLDRNLHELFAKIYTPYIRQMAGIGLTSPWDNPSETDLITIWNSFSSKAGNPGLSDFQREVILKLINDRLVEWRNSFAATAIVTLDAILSALPLHWEPELSNTDCRSAYVQWLGQGEENERNFYYREITLDESHEDDQLLKKGIFQSQLMLATLASHLAAISSLRDTLYVETKLPPKGALVLSIQACKHALAIFDTGIKVVPTGIAGHFSKANWMDQDHYVDGGRVVKDRRTVELIV</sequence>
<dbReference type="Proteomes" id="UP001049176">
    <property type="component" value="Chromosome 2"/>
</dbReference>
<dbReference type="KEGG" id="more:E1B28_004815"/>
<evidence type="ECO:0000256" key="1">
    <source>
        <dbReference type="SAM" id="MobiDB-lite"/>
    </source>
</evidence>
<accession>A0A9P7UZG2</accession>